<dbReference type="InterPro" id="IPR031564">
    <property type="entry name" value="Flp1-like"/>
</dbReference>
<evidence type="ECO:0000313" key="4">
    <source>
        <dbReference type="Proteomes" id="UP000622860"/>
    </source>
</evidence>
<name>A0A917LXU5_9BACI</name>
<keyword evidence="1" id="KW-0812">Transmembrane</keyword>
<keyword evidence="1" id="KW-1133">Transmembrane helix</keyword>
<keyword evidence="4" id="KW-1185">Reference proteome</keyword>
<feature type="domain" description="Putative Flagellin Flp1-like" evidence="2">
    <location>
        <begin position="10"/>
        <end position="55"/>
    </location>
</feature>
<dbReference type="EMBL" id="BMFR01000001">
    <property type="protein sequence ID" value="GGG62933.1"/>
    <property type="molecule type" value="Genomic_DNA"/>
</dbReference>
<dbReference type="RefSeq" id="WP_188453568.1">
    <property type="nucleotide sequence ID" value="NZ_BMFR01000001.1"/>
</dbReference>
<organism evidence="3 4">
    <name type="scientific">Virgibacillus oceani</name>
    <dbReference type="NCBI Taxonomy" id="1479511"/>
    <lineage>
        <taxon>Bacteria</taxon>
        <taxon>Bacillati</taxon>
        <taxon>Bacillota</taxon>
        <taxon>Bacilli</taxon>
        <taxon>Bacillales</taxon>
        <taxon>Bacillaceae</taxon>
        <taxon>Virgibacillus</taxon>
    </lineage>
</organism>
<accession>A0A917LXU5</accession>
<dbReference type="AlphaFoldDB" id="A0A917LXU5"/>
<feature type="transmembrane region" description="Helical" evidence="1">
    <location>
        <begin position="20"/>
        <end position="37"/>
    </location>
</feature>
<protein>
    <recommendedName>
        <fullName evidence="2">Putative Flagellin Flp1-like domain-containing protein</fullName>
    </recommendedName>
</protein>
<evidence type="ECO:0000256" key="1">
    <source>
        <dbReference type="SAM" id="Phobius"/>
    </source>
</evidence>
<proteinExistence type="predicted"/>
<dbReference type="Proteomes" id="UP000622860">
    <property type="component" value="Unassembled WGS sequence"/>
</dbReference>
<reference evidence="3" key="1">
    <citation type="journal article" date="2014" name="Int. J. Syst. Evol. Microbiol.">
        <title>Complete genome sequence of Corynebacterium casei LMG S-19264T (=DSM 44701T), isolated from a smear-ripened cheese.</title>
        <authorList>
            <consortium name="US DOE Joint Genome Institute (JGI-PGF)"/>
            <person name="Walter F."/>
            <person name="Albersmeier A."/>
            <person name="Kalinowski J."/>
            <person name="Ruckert C."/>
        </authorList>
    </citation>
    <scope>NUCLEOTIDE SEQUENCE</scope>
    <source>
        <strain evidence="3">CGMCC 1.12754</strain>
    </source>
</reference>
<dbReference type="Pfam" id="PF16982">
    <property type="entry name" value="Flp1_like"/>
    <property type="match status" value="1"/>
</dbReference>
<keyword evidence="1" id="KW-0472">Membrane</keyword>
<reference evidence="3" key="2">
    <citation type="submission" date="2020-09" db="EMBL/GenBank/DDBJ databases">
        <authorList>
            <person name="Sun Q."/>
            <person name="Zhou Y."/>
        </authorList>
    </citation>
    <scope>NUCLEOTIDE SEQUENCE</scope>
    <source>
        <strain evidence="3">CGMCC 1.12754</strain>
    </source>
</reference>
<evidence type="ECO:0000259" key="2">
    <source>
        <dbReference type="Pfam" id="PF16982"/>
    </source>
</evidence>
<comment type="caution">
    <text evidence="3">The sequence shown here is derived from an EMBL/GenBank/DDBJ whole genome shotgun (WGS) entry which is preliminary data.</text>
</comment>
<sequence>MEKSSSFWKKFWNDEEGLETIEVLLILAVLVAIALLFKDRIESWANKLFDNIDKKLPGGE</sequence>
<evidence type="ECO:0000313" key="3">
    <source>
        <dbReference type="EMBL" id="GGG62933.1"/>
    </source>
</evidence>
<gene>
    <name evidence="3" type="ORF">GCM10011398_02900</name>
</gene>